<keyword evidence="2" id="KW-1185">Reference proteome</keyword>
<evidence type="ECO:0008006" key="3">
    <source>
        <dbReference type="Google" id="ProtNLM"/>
    </source>
</evidence>
<reference evidence="2" key="1">
    <citation type="journal article" date="2015" name="Genome Announc.">
        <title>Draft genome sequence of Talaromyces cellulolyticus strain Y-94, a source of lignocellulosic biomass-degrading enzymes.</title>
        <authorList>
            <person name="Fujii T."/>
            <person name="Koike H."/>
            <person name="Sawayama S."/>
            <person name="Yano S."/>
            <person name="Inoue H."/>
        </authorList>
    </citation>
    <scope>NUCLEOTIDE SEQUENCE [LARGE SCALE GENOMIC DNA]</scope>
    <source>
        <strain evidence="2">Y-94</strain>
    </source>
</reference>
<evidence type="ECO:0000313" key="1">
    <source>
        <dbReference type="EMBL" id="GAM42713.1"/>
    </source>
</evidence>
<organism evidence="1 2">
    <name type="scientific">Talaromyces pinophilus</name>
    <name type="common">Penicillium pinophilum</name>
    <dbReference type="NCBI Taxonomy" id="128442"/>
    <lineage>
        <taxon>Eukaryota</taxon>
        <taxon>Fungi</taxon>
        <taxon>Dikarya</taxon>
        <taxon>Ascomycota</taxon>
        <taxon>Pezizomycotina</taxon>
        <taxon>Eurotiomycetes</taxon>
        <taxon>Eurotiomycetidae</taxon>
        <taxon>Eurotiales</taxon>
        <taxon>Trichocomaceae</taxon>
        <taxon>Talaromyces</taxon>
        <taxon>Talaromyces sect. Talaromyces</taxon>
    </lineage>
</organism>
<accession>A0A478ECZ6</accession>
<sequence length="890" mass="100908">MEGVLPKRDGLLPTARVTVPCLPHFANEPEESGFYEFPRLCGVPSTDDVESLLRAIPNISSLASFMQSWLFFKLLSEFLLQPVDRCSLGSNGFIDLDKGIMHSSFQMWKTALSRISRSGQKVMEKKTNEMLHHALIKSEMIEEAANSMGLRNDEFDSVALSVKLLISMLFVVTQDTFANFQTPWASRRRNGALAVTKVFKFALRFFRRDWGVGFHFLEEYHNNSRVSGPGSGVLINNAGIIPLRASEESGGRATMLLIRILEQNGWCPYRARQLCHSYDYLTVNALAGLKRNETLCADHRRCMVEKRCTAYDIDIEPTSSYPFRHECDGACEFVRLPYEDIARIIRTGGIPIVSCNLDGPLELEIIPRTPRLVYTAISHVWSDGRGNPKENALPLCQLQWLRKKIRQSHMSPKDSEAIIDRIGTRPAAVWPMLRQIELFEMLHPGWFESIKTSTRVFFWMDTLCIPVCTDPEKAEVSRELRLRAIKQITPIFAGATHTLILENCLQNTSSSTDSSHSALFAKYLRGDEFSALVLSSKWMERGWTLEEGCLSRECVFQFSDRPYHMISSLAEVPTMKDYHSPLGRLDIHLRHSLVMLLRRQLFEDKKQVAFEQTPFKSRWLAKKLRQHQFVRTWNALLARSTTRPSDGVLILANLLDLNVYSLKDLNEESKLKRVIQSCEELPLSLLFNTGPRLEILGHPELGWIPSRIAGAHLTTGASMRKLTSSKKDDKVTIAIERSTTLQQSIIILATRPEHHILRLRDIFRLRIIAKVGEITRFDGCVAVIQQTAHAPETGARSLSGQNYSHESLGICLVIDTKGGTCRSQGYVARGACLLIHARGRKHFDLAYSAPMIILTSEQCEAQNKNWSMPMSSLILEPVSPQQKMFMHYGK</sequence>
<dbReference type="AlphaFoldDB" id="A0A478ECZ6"/>
<gene>
    <name evidence="1" type="ORF">TCE0_044f16950</name>
</gene>
<dbReference type="PANTHER" id="PTHR39596">
    <property type="match status" value="1"/>
</dbReference>
<dbReference type="Proteomes" id="UP000053095">
    <property type="component" value="Unassembled WGS sequence"/>
</dbReference>
<proteinExistence type="predicted"/>
<protein>
    <recommendedName>
        <fullName evidence="3">Heterokaryon incompatibility domain-containing protein</fullName>
    </recommendedName>
</protein>
<dbReference type="EMBL" id="DF933840">
    <property type="protein sequence ID" value="GAM42713.1"/>
    <property type="molecule type" value="Genomic_DNA"/>
</dbReference>
<evidence type="ECO:0000313" key="2">
    <source>
        <dbReference type="Proteomes" id="UP000053095"/>
    </source>
</evidence>
<dbReference type="PANTHER" id="PTHR39596:SF4">
    <property type="entry name" value="HET DOMAIN PROTEIN (AFU_ORTHOLOGUE AFUA_3G03140)-RELATED"/>
    <property type="match status" value="1"/>
</dbReference>
<name>A0A478ECZ6_TALPI</name>